<dbReference type="PANTHER" id="PTHR13847:SF283">
    <property type="entry name" value="TRNA 5-METHYLAMINOMETHYL-2-THIOURIDINE BIOSYNTHESIS BIFUNCTIONAL PROTEIN MNMC"/>
    <property type="match status" value="1"/>
</dbReference>
<dbReference type="Proteomes" id="UP000283255">
    <property type="component" value="Unassembled WGS sequence"/>
</dbReference>
<dbReference type="EMBL" id="QZCH01000011">
    <property type="protein sequence ID" value="RJG47703.1"/>
    <property type="molecule type" value="Genomic_DNA"/>
</dbReference>
<dbReference type="SUPFAM" id="SSF51905">
    <property type="entry name" value="FAD/NAD(P)-binding domain"/>
    <property type="match status" value="1"/>
</dbReference>
<gene>
    <name evidence="10 13" type="primary">mnmC</name>
    <name evidence="13" type="ORF">D1Z90_09880</name>
</gene>
<comment type="catalytic activity">
    <reaction evidence="10">
        <text>5-aminomethyl-2-thiouridine(34) in tRNA + S-adenosyl-L-methionine = 5-methylaminomethyl-2-thiouridine(34) in tRNA + S-adenosyl-L-homocysteine + H(+)</text>
        <dbReference type="Rhea" id="RHEA:19569"/>
        <dbReference type="Rhea" id="RHEA-COMP:10195"/>
        <dbReference type="Rhea" id="RHEA-COMP:10197"/>
        <dbReference type="ChEBI" id="CHEBI:15378"/>
        <dbReference type="ChEBI" id="CHEBI:57856"/>
        <dbReference type="ChEBI" id="CHEBI:59789"/>
        <dbReference type="ChEBI" id="CHEBI:74454"/>
        <dbReference type="ChEBI" id="CHEBI:74455"/>
        <dbReference type="EC" id="2.1.1.61"/>
    </reaction>
</comment>
<feature type="domain" description="MnmC-like methyltransferase" evidence="12">
    <location>
        <begin position="120"/>
        <end position="244"/>
    </location>
</feature>
<evidence type="ECO:0000313" key="13">
    <source>
        <dbReference type="EMBL" id="RJG47703.1"/>
    </source>
</evidence>
<dbReference type="GO" id="GO:0004808">
    <property type="term" value="F:tRNA (5-methylaminomethyl-2-thiouridylate)(34)-methyltransferase activity"/>
    <property type="evidence" value="ECO:0007669"/>
    <property type="project" value="UniProtKB-EC"/>
</dbReference>
<comment type="caution">
    <text evidence="13">The sequence shown here is derived from an EMBL/GenBank/DDBJ whole genome shotgun (WGS) entry which is preliminary data.</text>
</comment>
<reference evidence="13 14" key="1">
    <citation type="submission" date="2018-09" db="EMBL/GenBank/DDBJ databases">
        <authorList>
            <person name="Wang F."/>
        </authorList>
    </citation>
    <scope>NUCLEOTIDE SEQUENCE [LARGE SCALE GENOMIC DNA]</scope>
    <source>
        <strain evidence="13 14">PLHSC7-2</strain>
    </source>
</reference>
<dbReference type="NCBIfam" id="NF002481">
    <property type="entry name" value="PRK01747.1-2"/>
    <property type="match status" value="1"/>
</dbReference>
<dbReference type="InterPro" id="IPR036188">
    <property type="entry name" value="FAD/NAD-bd_sf"/>
</dbReference>
<evidence type="ECO:0000256" key="6">
    <source>
        <dbReference type="ARBA" id="ARBA00022694"/>
    </source>
</evidence>
<dbReference type="InterPro" id="IPR008471">
    <property type="entry name" value="MnmC-like_methylTransf"/>
</dbReference>
<comment type="subcellular location">
    <subcellularLocation>
        <location evidence="10">Cytoplasm</location>
    </subcellularLocation>
</comment>
<evidence type="ECO:0000256" key="2">
    <source>
        <dbReference type="ARBA" id="ARBA00022603"/>
    </source>
</evidence>
<evidence type="ECO:0000259" key="11">
    <source>
        <dbReference type="Pfam" id="PF01266"/>
    </source>
</evidence>
<proteinExistence type="inferred from homology"/>
<dbReference type="EC" id="1.5.-.-" evidence="10"/>
<comment type="function">
    <text evidence="10">Catalyzes the last two steps in the biosynthesis of 5-methylaminomethyl-2-thiouridine (mnm(5)s(2)U) at the wobble position (U34) in tRNA. Catalyzes the FAD-dependent demodification of cmnm(5)s(2)U34 to nm(5)s(2)U34, followed by the transfer of a methyl group from S-adenosyl-L-methionine to nm(5)s(2)U34, to form mnm(5)s(2)U34.</text>
</comment>
<name>A0A418YEW7_9GAMM</name>
<dbReference type="NCBIfam" id="NF033855">
    <property type="entry name" value="tRNA_MNMC2"/>
    <property type="match status" value="1"/>
</dbReference>
<keyword evidence="1 10" id="KW-0963">Cytoplasm</keyword>
<dbReference type="GO" id="GO:0002098">
    <property type="term" value="P:tRNA wobble uridine modification"/>
    <property type="evidence" value="ECO:0007669"/>
    <property type="project" value="TreeGrafter"/>
</dbReference>
<comment type="similarity">
    <text evidence="10">In the C-terminal section; belongs to the DAO family.</text>
</comment>
<dbReference type="RefSeq" id="WP_119910587.1">
    <property type="nucleotide sequence ID" value="NZ_QZCH01000011.1"/>
</dbReference>
<keyword evidence="8 10" id="KW-0560">Oxidoreductase</keyword>
<comment type="cofactor">
    <cofactor evidence="10">
        <name>FAD</name>
        <dbReference type="ChEBI" id="CHEBI:57692"/>
    </cofactor>
</comment>
<dbReference type="Gene3D" id="3.50.50.60">
    <property type="entry name" value="FAD/NAD(P)-binding domain"/>
    <property type="match status" value="1"/>
</dbReference>
<reference evidence="13 14" key="2">
    <citation type="submission" date="2019-01" db="EMBL/GenBank/DDBJ databases">
        <title>Motilimonas pumilus sp. nov., isolated from the gut of sea cucumber (Apostichopus japonicus).</title>
        <authorList>
            <person name="Wang F.-Q."/>
            <person name="Ren L.-H."/>
            <person name="Lin Y.-W."/>
            <person name="Sun G.-H."/>
            <person name="Du Z.-J."/>
            <person name="Zhao J.-X."/>
            <person name="Liu X.-J."/>
            <person name="Liu L.-J."/>
        </authorList>
    </citation>
    <scope>NUCLEOTIDE SEQUENCE [LARGE SCALE GENOMIC DNA]</scope>
    <source>
        <strain evidence="13 14">PLHSC7-2</strain>
    </source>
</reference>
<evidence type="ECO:0000256" key="7">
    <source>
        <dbReference type="ARBA" id="ARBA00022827"/>
    </source>
</evidence>
<keyword evidence="4 10" id="KW-0808">Transferase</keyword>
<dbReference type="InterPro" id="IPR017610">
    <property type="entry name" value="tRNA_S-uridine_synth_MnmC_C"/>
</dbReference>
<evidence type="ECO:0000256" key="5">
    <source>
        <dbReference type="ARBA" id="ARBA00022691"/>
    </source>
</evidence>
<dbReference type="OrthoDB" id="9786494at2"/>
<sequence>MLNQKLQQADLSWNQEGTPTSTQFDDVYFSNNNGQQESQYVFLAGNQLSERWQVHSHRHFVIAETGFGTGLNFLNSWQAFDEFKVRQGDQESPLQRLYFISFEKYPLSQSDLQQALQQWPQLQQYAAQLIAKYPYATPGCHRLMFDNGRVVLDLWLGDIHDSLPNMFVPPQGLVDAWFLDGFAPSKNPDMWSPELFSQMARLAKHDATLATFTAAGFVRRGLIDAGFTMAKRKGYGYKREMLVGRFERDTHPLQRDFTERAVTAPYQDVCIIGGGLASASLAFALVNKGVKVHLHCQDHKPAQGASGNRQGALYPLLTPDNATNSHFYCHAFQFSQQQIEAFKAVVDHDFCGVLELAYRDKAIAKRDKVMAAEYPKALVYNTSAKQSEELAGVEIDLPGLCYPDGAWLSPRQLTQALLEDAQKSGLLTLHLNSQIIAFSESKQGVSITDQEQKNYQASAIILANGANILQFEQAAELPLFPVRGQVSHIDTNTVLAPLKRVLCYQGYLTPAHNGQHCIGASYGRNKDDTAFSEAEQQENKQKIVTSFSQQDWPNTVDVSTLKGRVSVRCGTRDNLPFVGKLPNKPAYLTSALNSNKKEVSIPEALSYQHVFAFTALGSRGICTAPLLAELMASELTAEPLPVGLDGLFNLNPNRYWVRSIKKGRPF</sequence>
<comment type="similarity">
    <text evidence="10">In the N-terminal section; belongs to the methyltransferase superfamily. tRNA (mnm(5)s(2)U34)-methyltransferase family.</text>
</comment>
<dbReference type="HAMAP" id="MF_01102">
    <property type="entry name" value="MnmC"/>
    <property type="match status" value="1"/>
</dbReference>
<keyword evidence="5 10" id="KW-0949">S-adenosyl-L-methionine</keyword>
<keyword evidence="7 10" id="KW-0274">FAD</keyword>
<feature type="domain" description="FAD dependent oxidoreductase" evidence="11">
    <location>
        <begin position="268"/>
        <end position="633"/>
    </location>
</feature>
<evidence type="ECO:0000256" key="4">
    <source>
        <dbReference type="ARBA" id="ARBA00022679"/>
    </source>
</evidence>
<dbReference type="InterPro" id="IPR029063">
    <property type="entry name" value="SAM-dependent_MTases_sf"/>
</dbReference>
<keyword evidence="3 10" id="KW-0285">Flavoprotein</keyword>
<accession>A0A418YEW7</accession>
<organism evidence="13 14">
    <name type="scientific">Motilimonas pumila</name>
    <dbReference type="NCBI Taxonomy" id="2303987"/>
    <lineage>
        <taxon>Bacteria</taxon>
        <taxon>Pseudomonadati</taxon>
        <taxon>Pseudomonadota</taxon>
        <taxon>Gammaproteobacteria</taxon>
        <taxon>Alteromonadales</taxon>
        <taxon>Alteromonadales genera incertae sedis</taxon>
        <taxon>Motilimonas</taxon>
    </lineage>
</organism>
<dbReference type="Gene3D" id="3.40.50.150">
    <property type="entry name" value="Vaccinia Virus protein VP39"/>
    <property type="match status" value="1"/>
</dbReference>
<evidence type="ECO:0000256" key="9">
    <source>
        <dbReference type="ARBA" id="ARBA00023268"/>
    </source>
</evidence>
<dbReference type="FunFam" id="3.40.50.150:FF:000107">
    <property type="entry name" value="tRNA 5-methylaminomethyl-2-thiouridine biosynthesis bifunctional protein MnmC"/>
    <property type="match status" value="1"/>
</dbReference>
<keyword evidence="14" id="KW-1185">Reference proteome</keyword>
<evidence type="ECO:0000256" key="10">
    <source>
        <dbReference type="HAMAP-Rule" id="MF_01102"/>
    </source>
</evidence>
<dbReference type="Gene3D" id="3.30.9.10">
    <property type="entry name" value="D-Amino Acid Oxidase, subunit A, domain 2"/>
    <property type="match status" value="1"/>
</dbReference>
<dbReference type="AlphaFoldDB" id="A0A418YEW7"/>
<dbReference type="GO" id="GO:0005737">
    <property type="term" value="C:cytoplasm"/>
    <property type="evidence" value="ECO:0007669"/>
    <property type="project" value="UniProtKB-SubCell"/>
</dbReference>
<keyword evidence="9 10" id="KW-0511">Multifunctional enzyme</keyword>
<evidence type="ECO:0000256" key="3">
    <source>
        <dbReference type="ARBA" id="ARBA00022630"/>
    </source>
</evidence>
<evidence type="ECO:0000259" key="12">
    <source>
        <dbReference type="Pfam" id="PF05430"/>
    </source>
</evidence>
<keyword evidence="2 10" id="KW-0489">Methyltransferase</keyword>
<evidence type="ECO:0000256" key="8">
    <source>
        <dbReference type="ARBA" id="ARBA00023002"/>
    </source>
</evidence>
<protein>
    <recommendedName>
        <fullName evidence="10">tRNA 5-methylaminomethyl-2-thiouridine biosynthesis bifunctional protein MnmC</fullName>
        <shortName evidence="10">tRNA mnm(5)s(2)U biosynthesis bifunctional protein</shortName>
    </recommendedName>
    <domain>
        <recommendedName>
            <fullName evidence="10">tRNA (mnm(5)s(2)U34)-methyltransferase</fullName>
            <ecNumber evidence="10">2.1.1.61</ecNumber>
        </recommendedName>
    </domain>
    <domain>
        <recommendedName>
            <fullName evidence="10">FAD-dependent cmnm(5)s(2)U34 oxidoreductase</fullName>
            <ecNumber evidence="10">1.5.-.-</ecNumber>
        </recommendedName>
    </domain>
</protein>
<feature type="region of interest" description="tRNA (mnm(5)s(2)U34)-methyltransferase" evidence="10">
    <location>
        <begin position="1"/>
        <end position="247"/>
    </location>
</feature>
<dbReference type="NCBIfam" id="TIGR03197">
    <property type="entry name" value="MnmC_Cterm"/>
    <property type="match status" value="1"/>
</dbReference>
<dbReference type="GO" id="GO:0050660">
    <property type="term" value="F:flavin adenine dinucleotide binding"/>
    <property type="evidence" value="ECO:0007669"/>
    <property type="project" value="UniProtKB-UniRule"/>
</dbReference>
<dbReference type="GO" id="GO:0016645">
    <property type="term" value="F:oxidoreductase activity, acting on the CH-NH group of donors"/>
    <property type="evidence" value="ECO:0007669"/>
    <property type="project" value="InterPro"/>
</dbReference>
<dbReference type="InterPro" id="IPR047785">
    <property type="entry name" value="tRNA_MNMC2"/>
</dbReference>
<keyword evidence="6 10" id="KW-0819">tRNA processing</keyword>
<dbReference type="InterPro" id="IPR006076">
    <property type="entry name" value="FAD-dep_OxRdtase"/>
</dbReference>
<evidence type="ECO:0000256" key="1">
    <source>
        <dbReference type="ARBA" id="ARBA00022490"/>
    </source>
</evidence>
<feature type="region of interest" description="FAD-dependent cmnm(5)s(2)U34 oxidoreductase" evidence="10">
    <location>
        <begin position="272"/>
        <end position="666"/>
    </location>
</feature>
<dbReference type="Pfam" id="PF05430">
    <property type="entry name" value="Methyltransf_30"/>
    <property type="match status" value="1"/>
</dbReference>
<evidence type="ECO:0000313" key="14">
    <source>
        <dbReference type="Proteomes" id="UP000283255"/>
    </source>
</evidence>
<dbReference type="PANTHER" id="PTHR13847">
    <property type="entry name" value="SARCOSINE DEHYDROGENASE-RELATED"/>
    <property type="match status" value="1"/>
</dbReference>
<dbReference type="Pfam" id="PF01266">
    <property type="entry name" value="DAO"/>
    <property type="match status" value="1"/>
</dbReference>
<dbReference type="EC" id="2.1.1.61" evidence="10"/>
<dbReference type="GO" id="GO:0032259">
    <property type="term" value="P:methylation"/>
    <property type="evidence" value="ECO:0007669"/>
    <property type="project" value="UniProtKB-KW"/>
</dbReference>
<dbReference type="InterPro" id="IPR023032">
    <property type="entry name" value="tRNA_MAMT_biosynth_bifunc_MnmC"/>
</dbReference>